<reference evidence="3 4" key="1">
    <citation type="submission" date="2012-08" db="EMBL/GenBank/DDBJ databases">
        <title>Whole genome shotgun sequence of Gordonia rubripertincta NBRC 101908.</title>
        <authorList>
            <person name="Takarada H."/>
            <person name="Hosoyama A."/>
            <person name="Tsuchikane K."/>
            <person name="Katsumata H."/>
            <person name="Baba S."/>
            <person name="Ohji S."/>
            <person name="Yamazaki S."/>
            <person name="Fujita N."/>
        </authorList>
    </citation>
    <scope>NUCLEOTIDE SEQUENCE [LARGE SCALE GENOMIC DNA]</scope>
    <source>
        <strain evidence="3 4">NBRC 101908</strain>
    </source>
</reference>
<name>A0ABQ0HR29_GORRU</name>
<evidence type="ECO:0000313" key="3">
    <source>
        <dbReference type="EMBL" id="GAB84733.1"/>
    </source>
</evidence>
<sequence length="338" mass="35571">MPLMKLRLWGATIAGACVLGLSSPLAVQPATAAPASGAGVSAYYTDTTTLGDFVPTFNRITGLDRTGNGQYALIAEDVLPARFFTARIGYSSETASFVGRPALDGGGTVLGPWFVPLLPGGAQFEGIRKTNGGYTVVSGGNNQFIRQIGPLGQFTRDLPLPAAWRPSSKSGVAGQRGLTGLAVGPQGQVSVLTAGGLKQDGRISARLLNFGKPNREFVYRTDANKVAADVLAINSTDFLVLERGAGKLTNIFWTTVRGATSVAGVKKLSGKEKAMPKRRIFSTTGTPHLVTGDMSGLAWGNWHPDTPFAKARSRTLLVVSQNAGSPTRVHSFEVQLPK</sequence>
<keyword evidence="4" id="KW-1185">Reference proteome</keyword>
<organism evidence="3 4">
    <name type="scientific">Gordonia rubripertincta NBRC 101908</name>
    <dbReference type="NCBI Taxonomy" id="1077975"/>
    <lineage>
        <taxon>Bacteria</taxon>
        <taxon>Bacillati</taxon>
        <taxon>Actinomycetota</taxon>
        <taxon>Actinomycetes</taxon>
        <taxon>Mycobacteriales</taxon>
        <taxon>Gordoniaceae</taxon>
        <taxon>Gordonia</taxon>
    </lineage>
</organism>
<accession>A0ABQ0HR29</accession>
<feature type="signal peptide" evidence="1">
    <location>
        <begin position="1"/>
        <end position="32"/>
    </location>
</feature>
<dbReference type="EMBL" id="BAHB01000044">
    <property type="protein sequence ID" value="GAB84733.1"/>
    <property type="molecule type" value="Genomic_DNA"/>
</dbReference>
<protein>
    <recommendedName>
        <fullName evidence="2">Phytase-like domain-containing protein</fullName>
    </recommendedName>
</protein>
<gene>
    <name evidence="3" type="ORF">GORBP_044_00550</name>
</gene>
<keyword evidence="1" id="KW-0732">Signal</keyword>
<evidence type="ECO:0000313" key="4">
    <source>
        <dbReference type="Proteomes" id="UP000010744"/>
    </source>
</evidence>
<feature type="domain" description="Phytase-like" evidence="2">
    <location>
        <begin position="58"/>
        <end position="320"/>
    </location>
</feature>
<evidence type="ECO:0000256" key="1">
    <source>
        <dbReference type="SAM" id="SignalP"/>
    </source>
</evidence>
<feature type="chain" id="PRO_5046181140" description="Phytase-like domain-containing protein" evidence="1">
    <location>
        <begin position="33"/>
        <end position="338"/>
    </location>
</feature>
<evidence type="ECO:0000259" key="2">
    <source>
        <dbReference type="Pfam" id="PF13449"/>
    </source>
</evidence>
<dbReference type="InterPro" id="IPR027372">
    <property type="entry name" value="Phytase-like_dom"/>
</dbReference>
<dbReference type="Proteomes" id="UP000010744">
    <property type="component" value="Unassembled WGS sequence"/>
</dbReference>
<proteinExistence type="predicted"/>
<dbReference type="Pfam" id="PF13449">
    <property type="entry name" value="Phytase-like"/>
    <property type="match status" value="1"/>
</dbReference>
<comment type="caution">
    <text evidence="3">The sequence shown here is derived from an EMBL/GenBank/DDBJ whole genome shotgun (WGS) entry which is preliminary data.</text>
</comment>